<reference evidence="3 4" key="1">
    <citation type="submission" date="2017-08" db="EMBL/GenBank/DDBJ databases">
        <title>Acidophilic green algal genome provides insights into adaptation to an acidic environment.</title>
        <authorList>
            <person name="Hirooka S."/>
            <person name="Hirose Y."/>
            <person name="Kanesaki Y."/>
            <person name="Higuchi S."/>
            <person name="Fujiwara T."/>
            <person name="Onuma R."/>
            <person name="Era A."/>
            <person name="Ohbayashi R."/>
            <person name="Uzuka A."/>
            <person name="Nozaki H."/>
            <person name="Yoshikawa H."/>
            <person name="Miyagishima S.Y."/>
        </authorList>
    </citation>
    <scope>NUCLEOTIDE SEQUENCE [LARGE SCALE GENOMIC DNA]</scope>
    <source>
        <strain evidence="3 4">NIES-2499</strain>
    </source>
</reference>
<feature type="region of interest" description="Disordered" evidence="2">
    <location>
        <begin position="300"/>
        <end position="330"/>
    </location>
</feature>
<name>A0A250XTZ0_9CHLO</name>
<proteinExistence type="predicted"/>
<evidence type="ECO:0000256" key="2">
    <source>
        <dbReference type="SAM" id="MobiDB-lite"/>
    </source>
</evidence>
<feature type="region of interest" description="Disordered" evidence="2">
    <location>
        <begin position="1254"/>
        <end position="1275"/>
    </location>
</feature>
<dbReference type="Proteomes" id="UP000232323">
    <property type="component" value="Unassembled WGS sequence"/>
</dbReference>
<sequence length="1508" mass="169400">MIQSCCHQKGLMRMDKTCMTTSRMQKRRRGGHGLSLEAQYRLVPSESPRGTPYFTQMQNPCSWLLSIEAGVAVCFLCHNERIKIKDMSLDSIRQHACTSGHIARLFDQRLGAKEFGKCLSIAISRDVGFPTSSLHGHHAAANVQSHHNAGDRLYGNMFALSFMQEQSQTHHMTGSSRDTAALQSGLQEMIDIMRPHVKARDGNEFLDSPHVTEPLSGGKIDATIKAAQVGASRSTAVAPTSGVWTGGTRLQQVAAVNDEGPHYYESSDPHYPRDFGRVRNCSGPSEPHIPYTHALGWHSIPQQEARRESRESQQGQDALLDAQDPPTDYSANNDNAKFGLQQAANTLISPNIIAERCPFCQLNHPFLSCCCSVESIESNIACSSVPRPAPATLVMSRYIPGKQLLICKHFKCLKASSQQVTSDDSDDSTTSRRGYDFEAEWESTLRFHQQKGLSLCPGVPCNAPRATSIYPHGIPSLSALDLLSTTGPLLTDEGGYRNHFPAARSRIMQARRVHIQNSTLSSLSSLPPLSNVKSFCNEYAFFQYTCEERCLRSSFCHLSSSSDSAKICVQCQQLQKDLVLTNALREDSGLTSQPSIVSRTNFRYMSAPQLRTVLNQSSRALDTASTRQKREMKKVQRVKIAVDEGKLLIRAMKRKLESNGSDLVDLVQRAYDGGYLRQHKALQEFLTDIINAVMGGRQSRVLSATSKEIYSTILYFCGQMAHDWVSKMFLGPSISTTRNIKATLDYPCVLGLHSTFFDVAARLINAWGLIEAPFILSEDGSALQMRVDICSQGGEAHVFGFSGSSMTVKSLQEFTVLARERTVASTLYAYTLVPLIDGAPSFPLFSIGHDGSSSTFSTQLAWSIWMYVWQELSARGVRLIGHTHDGDRRLVNAGHQLCRYPPDLYAGEESNSNVLIDETPQSLLPVQSRKARPAPIWLDHPVLPPYKIFAQTAGLRSFIHIMDNVDWLHTMWRVKNQFLQPHRRLDFGGLLITPSYLQRNKELLGLSDADLDHKNKQDMRGMEKVFDFCRQSAKSRPLGENDTILQVPDYRKRPHVMVETDIVRENVRSSGAENYGLYMFLEFGHRYLRMFLLKERRPIDIVKDAAFCIMFIAFWRRDIDIRARASAADSNGPRTARYDSNCLTSQTCHDIVFTCTGLILSVKLLREQFPSTKIDFSRFSSRFSEYFFQTLRSCTKTSNKVNSSQYCQIVKGVIMSLMREAQRTTGLPVMQSKREQSMDVHNLWTHKWVLPGGKGARVRGSKKARHGTSKDPQTMCLGMTKEDISENLTKPYLEGIKESSPLILEHQTSYPLKNPLDTFYKPLPAVHNDKNHEDNEDEPPFLRQSIPDDIPYSDTHEEDFENLPPEADMNGSIIDFLAGDEEGDHSDHDEDPDEDPDESSVPEKTCVQTRLTNKLQVMKKLQNVCANLSQEAVDILEEGGHKELMKKLRRLAFQFNTSLADQQLGRAERFSQMEVRNDSPLGFGTVHLEDVMAFAFRMVRSDDSEYLG</sequence>
<keyword evidence="1" id="KW-0175">Coiled coil</keyword>
<protein>
    <submittedName>
        <fullName evidence="3">Uncharacterized protein</fullName>
    </submittedName>
</protein>
<comment type="caution">
    <text evidence="3">The sequence shown here is derived from an EMBL/GenBank/DDBJ whole genome shotgun (WGS) entry which is preliminary data.</text>
</comment>
<feature type="region of interest" description="Disordered" evidence="2">
    <location>
        <begin position="1323"/>
        <end position="1404"/>
    </location>
</feature>
<keyword evidence="4" id="KW-1185">Reference proteome</keyword>
<evidence type="ECO:0000256" key="1">
    <source>
        <dbReference type="SAM" id="Coils"/>
    </source>
</evidence>
<evidence type="ECO:0000313" key="4">
    <source>
        <dbReference type="Proteomes" id="UP000232323"/>
    </source>
</evidence>
<accession>A0A250XTZ0</accession>
<organism evidence="3 4">
    <name type="scientific">Chlamydomonas eustigma</name>
    <dbReference type="NCBI Taxonomy" id="1157962"/>
    <lineage>
        <taxon>Eukaryota</taxon>
        <taxon>Viridiplantae</taxon>
        <taxon>Chlorophyta</taxon>
        <taxon>core chlorophytes</taxon>
        <taxon>Chlorophyceae</taxon>
        <taxon>CS clade</taxon>
        <taxon>Chlamydomonadales</taxon>
        <taxon>Chlamydomonadaceae</taxon>
        <taxon>Chlamydomonas</taxon>
    </lineage>
</organism>
<dbReference type="EMBL" id="BEGY01000331">
    <property type="protein sequence ID" value="GAX86493.1"/>
    <property type="molecule type" value="Genomic_DNA"/>
</dbReference>
<evidence type="ECO:0000313" key="3">
    <source>
        <dbReference type="EMBL" id="GAX86493.1"/>
    </source>
</evidence>
<feature type="compositionally biased region" description="Low complexity" evidence="2">
    <location>
        <begin position="313"/>
        <end position="324"/>
    </location>
</feature>
<feature type="coiled-coil region" evidence="1">
    <location>
        <begin position="1411"/>
        <end position="1438"/>
    </location>
</feature>
<feature type="non-terminal residue" evidence="3">
    <location>
        <position position="1508"/>
    </location>
</feature>
<gene>
    <name evidence="3" type="ORF">CEUSTIGMA_g13901.t1</name>
</gene>
<feature type="compositionally biased region" description="Acidic residues" evidence="2">
    <location>
        <begin position="1378"/>
        <end position="1400"/>
    </location>
</feature>
<feature type="compositionally biased region" description="Basic residues" evidence="2">
    <location>
        <begin position="1256"/>
        <end position="1267"/>
    </location>
</feature>
<dbReference type="OrthoDB" id="10064970at2759"/>